<protein>
    <submittedName>
        <fullName evidence="2">Uncharacterized protein</fullName>
    </submittedName>
</protein>
<name>A0A178Z7L9_9EURO</name>
<proteinExistence type="predicted"/>
<sequence>MEKTLTRIWTDSVELANVMSQSPCDFKSPTALSELARLRQHCLDLEISVEEERELRCLEDEQKIAIDTLKDDRSSLPHEEKQKLDRELQIDQSNSGPSASRDCAF</sequence>
<reference evidence="2 3" key="1">
    <citation type="submission" date="2016-04" db="EMBL/GenBank/DDBJ databases">
        <title>Draft genome of Fonsecaea erecta CBS 125763.</title>
        <authorList>
            <person name="Weiss V.A."/>
            <person name="Vicente V.A."/>
            <person name="Raittz R.T."/>
            <person name="Moreno L.F."/>
            <person name="De Souza E.M."/>
            <person name="Pedrosa F.O."/>
            <person name="Steffens M.B."/>
            <person name="Faoro H."/>
            <person name="Tadra-Sfeir M.Z."/>
            <person name="Najafzadeh M.J."/>
            <person name="Felipe M.S."/>
            <person name="Teixeira M."/>
            <person name="Sun J."/>
            <person name="Xi L."/>
            <person name="Gomes R."/>
            <person name="De Azevedo C.M."/>
            <person name="Salgado C.G."/>
            <person name="Da Silva M.B."/>
            <person name="Nascimento M.F."/>
            <person name="Queiroz-Telles F."/>
            <person name="Attili D.S."/>
            <person name="Gorbushina A."/>
        </authorList>
    </citation>
    <scope>NUCLEOTIDE SEQUENCE [LARGE SCALE GENOMIC DNA]</scope>
    <source>
        <strain evidence="2 3">CBS 125763</strain>
    </source>
</reference>
<organism evidence="2 3">
    <name type="scientific">Fonsecaea erecta</name>
    <dbReference type="NCBI Taxonomy" id="1367422"/>
    <lineage>
        <taxon>Eukaryota</taxon>
        <taxon>Fungi</taxon>
        <taxon>Dikarya</taxon>
        <taxon>Ascomycota</taxon>
        <taxon>Pezizomycotina</taxon>
        <taxon>Eurotiomycetes</taxon>
        <taxon>Chaetothyriomycetidae</taxon>
        <taxon>Chaetothyriales</taxon>
        <taxon>Herpotrichiellaceae</taxon>
        <taxon>Fonsecaea</taxon>
    </lineage>
</organism>
<evidence type="ECO:0000256" key="1">
    <source>
        <dbReference type="SAM" id="MobiDB-lite"/>
    </source>
</evidence>
<dbReference type="GeneID" id="30014108"/>
<feature type="compositionally biased region" description="Basic and acidic residues" evidence="1">
    <location>
        <begin position="69"/>
        <end position="89"/>
    </location>
</feature>
<keyword evidence="3" id="KW-1185">Reference proteome</keyword>
<gene>
    <name evidence="2" type="ORF">AYL99_09940</name>
</gene>
<evidence type="ECO:0000313" key="3">
    <source>
        <dbReference type="Proteomes" id="UP000078343"/>
    </source>
</evidence>
<dbReference type="RefSeq" id="XP_018689155.1">
    <property type="nucleotide sequence ID" value="XM_018841446.1"/>
</dbReference>
<dbReference type="EMBL" id="LVYI01000010">
    <property type="protein sequence ID" value="OAP55788.1"/>
    <property type="molecule type" value="Genomic_DNA"/>
</dbReference>
<dbReference type="Proteomes" id="UP000078343">
    <property type="component" value="Unassembled WGS sequence"/>
</dbReference>
<dbReference type="AlphaFoldDB" id="A0A178Z7L9"/>
<comment type="caution">
    <text evidence="2">The sequence shown here is derived from an EMBL/GenBank/DDBJ whole genome shotgun (WGS) entry which is preliminary data.</text>
</comment>
<evidence type="ECO:0000313" key="2">
    <source>
        <dbReference type="EMBL" id="OAP55788.1"/>
    </source>
</evidence>
<accession>A0A178Z7L9</accession>
<feature type="region of interest" description="Disordered" evidence="1">
    <location>
        <begin position="69"/>
        <end position="105"/>
    </location>
</feature>